<dbReference type="PANTHER" id="PTHR13887:SF14">
    <property type="entry name" value="DISULFIDE BOND FORMATION PROTEIN D"/>
    <property type="match status" value="1"/>
</dbReference>
<sequence>MAQQKGKNGDNANRWIVLAMVLLVLGTGVAFSILGQNNRENAPLAGLDGFTLKPAVASTIDVDNGSAITFNPGLPTQVDVWEDPQCPGCKNFENVMGDYLDSLARDKKATVRFHVLSFKGPESVRSANAAFCAADENHFLDFHNALFSVQTPGEGSGFFSTETLIKIGKEIGIDSPKFTDCVSKGSKADLVQTHYDSMSKFGVQSTPTIFINGKIWTPTPSAVGFSLDEFRSAVEAG</sequence>
<gene>
    <name evidence="8" type="ORF">UFOPK1689_00337</name>
</gene>
<dbReference type="AlphaFoldDB" id="A0A6J6DSL2"/>
<evidence type="ECO:0000256" key="6">
    <source>
        <dbReference type="SAM" id="Phobius"/>
    </source>
</evidence>
<feature type="domain" description="Thioredoxin-like fold" evidence="7">
    <location>
        <begin position="75"/>
        <end position="217"/>
    </location>
</feature>
<protein>
    <submittedName>
        <fullName evidence="8">Unannotated protein</fullName>
    </submittedName>
</protein>
<evidence type="ECO:0000313" key="8">
    <source>
        <dbReference type="EMBL" id="CAB4565895.1"/>
    </source>
</evidence>
<dbReference type="SUPFAM" id="SSF52833">
    <property type="entry name" value="Thioredoxin-like"/>
    <property type="match status" value="1"/>
</dbReference>
<dbReference type="PANTHER" id="PTHR13887">
    <property type="entry name" value="GLUTATHIONE S-TRANSFERASE KAPPA"/>
    <property type="match status" value="1"/>
</dbReference>
<keyword evidence="6" id="KW-0812">Transmembrane</keyword>
<evidence type="ECO:0000256" key="2">
    <source>
        <dbReference type="ARBA" id="ARBA00022729"/>
    </source>
</evidence>
<keyword evidence="3" id="KW-0560">Oxidoreductase</keyword>
<dbReference type="Gene3D" id="3.40.30.10">
    <property type="entry name" value="Glutaredoxin"/>
    <property type="match status" value="1"/>
</dbReference>
<evidence type="ECO:0000259" key="7">
    <source>
        <dbReference type="Pfam" id="PF13462"/>
    </source>
</evidence>
<keyword evidence="6" id="KW-1133">Transmembrane helix</keyword>
<accession>A0A6J6DSL2</accession>
<evidence type="ECO:0000256" key="3">
    <source>
        <dbReference type="ARBA" id="ARBA00023002"/>
    </source>
</evidence>
<evidence type="ECO:0000256" key="5">
    <source>
        <dbReference type="ARBA" id="ARBA00023284"/>
    </source>
</evidence>
<organism evidence="8">
    <name type="scientific">freshwater metagenome</name>
    <dbReference type="NCBI Taxonomy" id="449393"/>
    <lineage>
        <taxon>unclassified sequences</taxon>
        <taxon>metagenomes</taxon>
        <taxon>ecological metagenomes</taxon>
    </lineage>
</organism>
<dbReference type="InterPro" id="IPR012336">
    <property type="entry name" value="Thioredoxin-like_fold"/>
</dbReference>
<keyword evidence="6" id="KW-0472">Membrane</keyword>
<keyword evidence="2" id="KW-0732">Signal</keyword>
<reference evidence="8" key="1">
    <citation type="submission" date="2020-05" db="EMBL/GenBank/DDBJ databases">
        <authorList>
            <person name="Chiriac C."/>
            <person name="Salcher M."/>
            <person name="Ghai R."/>
            <person name="Kavagutti S V."/>
        </authorList>
    </citation>
    <scope>NUCLEOTIDE SEQUENCE</scope>
</reference>
<keyword evidence="5" id="KW-0676">Redox-active center</keyword>
<dbReference type="InterPro" id="IPR036249">
    <property type="entry name" value="Thioredoxin-like_sf"/>
</dbReference>
<comment type="similarity">
    <text evidence="1">Belongs to the thioredoxin family. DsbA subfamily.</text>
</comment>
<dbReference type="EMBL" id="CAEZTN010000005">
    <property type="protein sequence ID" value="CAB4565895.1"/>
    <property type="molecule type" value="Genomic_DNA"/>
</dbReference>
<name>A0A6J6DSL2_9ZZZZ</name>
<dbReference type="Pfam" id="PF13462">
    <property type="entry name" value="Thioredoxin_4"/>
    <property type="match status" value="1"/>
</dbReference>
<evidence type="ECO:0000256" key="4">
    <source>
        <dbReference type="ARBA" id="ARBA00023157"/>
    </source>
</evidence>
<dbReference type="GO" id="GO:0016491">
    <property type="term" value="F:oxidoreductase activity"/>
    <property type="evidence" value="ECO:0007669"/>
    <property type="project" value="UniProtKB-KW"/>
</dbReference>
<keyword evidence="4" id="KW-1015">Disulfide bond</keyword>
<evidence type="ECO:0000256" key="1">
    <source>
        <dbReference type="ARBA" id="ARBA00005791"/>
    </source>
</evidence>
<proteinExistence type="inferred from homology"/>
<feature type="transmembrane region" description="Helical" evidence="6">
    <location>
        <begin position="12"/>
        <end position="34"/>
    </location>
</feature>